<reference evidence="2 3" key="1">
    <citation type="submission" date="2022-01" db="EMBL/GenBank/DDBJ databases">
        <title>Draft genome sequence of Sabulilitoribacter multivorans KCTC 32326.</title>
        <authorList>
            <person name="Oh J.-S."/>
        </authorList>
    </citation>
    <scope>NUCLEOTIDE SEQUENCE [LARGE SCALE GENOMIC DNA]</scope>
    <source>
        <strain evidence="2 3">M-M16</strain>
    </source>
</reference>
<keyword evidence="3" id="KW-1185">Reference proteome</keyword>
<dbReference type="GO" id="GO:0016757">
    <property type="term" value="F:glycosyltransferase activity"/>
    <property type="evidence" value="ECO:0007669"/>
    <property type="project" value="UniProtKB-KW"/>
</dbReference>
<dbReference type="InterPro" id="IPR029044">
    <property type="entry name" value="Nucleotide-diphossugar_trans"/>
</dbReference>
<dbReference type="Pfam" id="PF00535">
    <property type="entry name" value="Glycos_transf_2"/>
    <property type="match status" value="1"/>
</dbReference>
<dbReference type="SUPFAM" id="SSF53448">
    <property type="entry name" value="Nucleotide-diphospho-sugar transferases"/>
    <property type="match status" value="1"/>
</dbReference>
<dbReference type="RefSeq" id="WP_237231097.1">
    <property type="nucleotide sequence ID" value="NZ_JAKKDV010000002.1"/>
</dbReference>
<dbReference type="EC" id="2.4.-.-" evidence="2"/>
<dbReference type="Gene3D" id="3.90.550.10">
    <property type="entry name" value="Spore Coat Polysaccharide Biosynthesis Protein SpsA, Chain A"/>
    <property type="match status" value="1"/>
</dbReference>
<accession>A0ABS9IIV6</accession>
<proteinExistence type="predicted"/>
<keyword evidence="2" id="KW-0808">Transferase</keyword>
<evidence type="ECO:0000313" key="2">
    <source>
        <dbReference type="EMBL" id="MCF7560420.1"/>
    </source>
</evidence>
<dbReference type="InterPro" id="IPR001173">
    <property type="entry name" value="Glyco_trans_2-like"/>
</dbReference>
<name>A0ABS9IIV6_9FLAO</name>
<gene>
    <name evidence="2" type="ORF">L3X39_07205</name>
</gene>
<dbReference type="Proteomes" id="UP001200022">
    <property type="component" value="Unassembled WGS sequence"/>
</dbReference>
<evidence type="ECO:0000259" key="1">
    <source>
        <dbReference type="Pfam" id="PF00535"/>
    </source>
</evidence>
<protein>
    <submittedName>
        <fullName evidence="2">Glycosyltransferase</fullName>
        <ecNumber evidence="2">2.4.-.-</ecNumber>
    </submittedName>
</protein>
<comment type="caution">
    <text evidence="2">The sequence shown here is derived from an EMBL/GenBank/DDBJ whole genome shotgun (WGS) entry which is preliminary data.</text>
</comment>
<dbReference type="EMBL" id="JAKKDV010000002">
    <property type="protein sequence ID" value="MCF7560420.1"/>
    <property type="molecule type" value="Genomic_DNA"/>
</dbReference>
<sequence length="283" mass="33225">MLSILIPTYKYNAYPLAQELNKQCNECDITFEILVYDDGSKSSINTSNKNINLLKDCFYKELPNNIGRSAIRNLLAKNAQFDNLLFIDAGTFPENADFIKSYLLHIDKKVINGGMTYRKEIPKKPYKLRWLITKKRESKSLCSSNFLIKKFIFYNNPFDESILKYGYEDVTFFKNLIKNNIEITTIKNSVIHDSEDSANTFIEKTELAMQNLAILANRGILDKYDSKIYKYYLFILNFRLTMLINSTFKLFKNLLKLNFNSSYPLLFLYDFYRLGYFCTINKN</sequence>
<keyword evidence="2" id="KW-0328">Glycosyltransferase</keyword>
<organism evidence="2 3">
    <name type="scientific">Flaviramulus multivorans</name>
    <dbReference type="NCBI Taxonomy" id="1304750"/>
    <lineage>
        <taxon>Bacteria</taxon>
        <taxon>Pseudomonadati</taxon>
        <taxon>Bacteroidota</taxon>
        <taxon>Flavobacteriia</taxon>
        <taxon>Flavobacteriales</taxon>
        <taxon>Flavobacteriaceae</taxon>
        <taxon>Flaviramulus</taxon>
    </lineage>
</organism>
<evidence type="ECO:0000313" key="3">
    <source>
        <dbReference type="Proteomes" id="UP001200022"/>
    </source>
</evidence>
<feature type="domain" description="Glycosyltransferase 2-like" evidence="1">
    <location>
        <begin position="3"/>
        <end position="136"/>
    </location>
</feature>